<evidence type="ECO:0000256" key="1">
    <source>
        <dbReference type="SAM" id="Coils"/>
    </source>
</evidence>
<protein>
    <submittedName>
        <fullName evidence="2">Uncharacterized protein DUF349</fullName>
    </submittedName>
</protein>
<dbReference type="Pfam" id="PF03993">
    <property type="entry name" value="DUF349"/>
    <property type="match status" value="3"/>
</dbReference>
<feature type="coiled-coil region" evidence="1">
    <location>
        <begin position="320"/>
        <end position="377"/>
    </location>
</feature>
<dbReference type="InterPro" id="IPR007139">
    <property type="entry name" value="DUF349"/>
</dbReference>
<organism evidence="2 3">
    <name type="scientific">Motilibacter rhizosphaerae</name>
    <dbReference type="NCBI Taxonomy" id="598652"/>
    <lineage>
        <taxon>Bacteria</taxon>
        <taxon>Bacillati</taxon>
        <taxon>Actinomycetota</taxon>
        <taxon>Actinomycetes</taxon>
        <taxon>Motilibacterales</taxon>
        <taxon>Motilibacteraceae</taxon>
        <taxon>Motilibacter</taxon>
    </lineage>
</organism>
<dbReference type="RefSeq" id="WP_130492048.1">
    <property type="nucleotide sequence ID" value="NZ_SGXD01000002.1"/>
</dbReference>
<feature type="coiled-coil region" evidence="1">
    <location>
        <begin position="188"/>
        <end position="215"/>
    </location>
</feature>
<reference evidence="2 3" key="1">
    <citation type="submission" date="2019-02" db="EMBL/GenBank/DDBJ databases">
        <title>Genomic Encyclopedia of Type Strains, Phase IV (KMG-IV): sequencing the most valuable type-strain genomes for metagenomic binning, comparative biology and taxonomic classification.</title>
        <authorList>
            <person name="Goeker M."/>
        </authorList>
    </citation>
    <scope>NUCLEOTIDE SEQUENCE [LARGE SCALE GENOMIC DNA]</scope>
    <source>
        <strain evidence="2 3">DSM 45622</strain>
    </source>
</reference>
<keyword evidence="1" id="KW-0175">Coiled coil</keyword>
<dbReference type="Proteomes" id="UP000293638">
    <property type="component" value="Unassembled WGS sequence"/>
</dbReference>
<gene>
    <name evidence="2" type="ORF">EV189_1196</name>
</gene>
<dbReference type="AlphaFoldDB" id="A0A4Q7NQV2"/>
<dbReference type="EMBL" id="SGXD01000002">
    <property type="protein sequence ID" value="RZS89433.1"/>
    <property type="molecule type" value="Genomic_DNA"/>
</dbReference>
<accession>A0A4Q7NQV2</accession>
<name>A0A4Q7NQV2_9ACTN</name>
<evidence type="ECO:0000313" key="2">
    <source>
        <dbReference type="EMBL" id="RZS89433.1"/>
    </source>
</evidence>
<dbReference type="OrthoDB" id="5422202at2"/>
<comment type="caution">
    <text evidence="2">The sequence shown here is derived from an EMBL/GenBank/DDBJ whole genome shotgun (WGS) entry which is preliminary data.</text>
</comment>
<keyword evidence="3" id="KW-1185">Reference proteome</keyword>
<proteinExistence type="predicted"/>
<sequence length="409" mass="45816">MASSEFGRVAEDGTVYVTVGDVERPVGSYPGATPEEALAYFARKYDALDAEVTLLEQRVAKSEVALKDVDASVERLRIAVATANAVGDLAGLSTRLDSLAERAAARRVEADAARAQAREKAREDKERIVTEAEGLATATSWKASGDRFRELLDEWKKAPRLDRRADDELWKRFSAARSTFDKSRRAHFASLDAERAEIKARKEALVRKAEELSTSTEWGETAAAYRDLMQQWKTSGRAGRDDEEALWQRFRTAQDVFFAARNATFDVRDQEFRGNLEQKEALVVEAEGLLPITDHRTARRALRSIGERWEAIGHVPRGDRDRIEGRLRRVEDAVRDAEQAEWRRTNPEARARAEATVNQLQQSIAQLETKAEKARTAGKAKDVADAEAAIEARRSWLTEAEKALAEFTA</sequence>
<evidence type="ECO:0000313" key="3">
    <source>
        <dbReference type="Proteomes" id="UP000293638"/>
    </source>
</evidence>